<evidence type="ECO:0000256" key="1">
    <source>
        <dbReference type="ARBA" id="ARBA00022692"/>
    </source>
</evidence>
<feature type="transmembrane region" description="Helical" evidence="4">
    <location>
        <begin position="97"/>
        <end position="115"/>
    </location>
</feature>
<dbReference type="KEGG" id="lch:Lcho_2156"/>
<feature type="transmembrane region" description="Helical" evidence="4">
    <location>
        <begin position="244"/>
        <end position="266"/>
    </location>
</feature>
<feature type="transmembrane region" description="Helical" evidence="4">
    <location>
        <begin position="127"/>
        <end position="144"/>
    </location>
</feature>
<dbReference type="PANTHER" id="PTHR23521:SF3">
    <property type="entry name" value="MFS TRANSPORTER"/>
    <property type="match status" value="1"/>
</dbReference>
<evidence type="ECO:0000256" key="2">
    <source>
        <dbReference type="ARBA" id="ARBA00022989"/>
    </source>
</evidence>
<keyword evidence="2 4" id="KW-1133">Transmembrane helix</keyword>
<dbReference type="HOGENOM" id="CLU_056365_0_0_4"/>
<evidence type="ECO:0000256" key="3">
    <source>
        <dbReference type="ARBA" id="ARBA00023136"/>
    </source>
</evidence>
<dbReference type="SUPFAM" id="SSF103473">
    <property type="entry name" value="MFS general substrate transporter"/>
    <property type="match status" value="1"/>
</dbReference>
<feature type="transmembrane region" description="Helical" evidence="4">
    <location>
        <begin position="72"/>
        <end position="91"/>
    </location>
</feature>
<dbReference type="GO" id="GO:0022857">
    <property type="term" value="F:transmembrane transporter activity"/>
    <property type="evidence" value="ECO:0007669"/>
    <property type="project" value="InterPro"/>
</dbReference>
<dbReference type="EMBL" id="CP001013">
    <property type="protein sequence ID" value="ACB34422.1"/>
    <property type="molecule type" value="Genomic_DNA"/>
</dbReference>
<keyword evidence="3 4" id="KW-0472">Membrane</keyword>
<dbReference type="InterPro" id="IPR011701">
    <property type="entry name" value="MFS"/>
</dbReference>
<feature type="transmembrane region" description="Helical" evidence="4">
    <location>
        <begin position="42"/>
        <end position="60"/>
    </location>
</feature>
<evidence type="ECO:0000256" key="4">
    <source>
        <dbReference type="SAM" id="Phobius"/>
    </source>
</evidence>
<dbReference type="AlphaFoldDB" id="B1Y2T0"/>
<dbReference type="GO" id="GO:0005886">
    <property type="term" value="C:plasma membrane"/>
    <property type="evidence" value="ECO:0007669"/>
    <property type="project" value="TreeGrafter"/>
</dbReference>
<feature type="transmembrane region" description="Helical" evidence="4">
    <location>
        <begin position="273"/>
        <end position="292"/>
    </location>
</feature>
<dbReference type="eggNOG" id="COG2814">
    <property type="taxonomic scope" value="Bacteria"/>
</dbReference>
<dbReference type="InterPro" id="IPR036259">
    <property type="entry name" value="MFS_trans_sf"/>
</dbReference>
<feature type="transmembrane region" description="Helical" evidence="4">
    <location>
        <begin position="331"/>
        <end position="353"/>
    </location>
</feature>
<dbReference type="Proteomes" id="UP000001693">
    <property type="component" value="Chromosome"/>
</dbReference>
<organism evidence="5 6">
    <name type="scientific">Leptothrix cholodnii (strain ATCC 51168 / LMG 8142 / SP-6)</name>
    <name type="common">Leptothrix discophora (strain SP-6)</name>
    <dbReference type="NCBI Taxonomy" id="395495"/>
    <lineage>
        <taxon>Bacteria</taxon>
        <taxon>Pseudomonadati</taxon>
        <taxon>Pseudomonadota</taxon>
        <taxon>Betaproteobacteria</taxon>
        <taxon>Burkholderiales</taxon>
        <taxon>Sphaerotilaceae</taxon>
        <taxon>Leptothrix</taxon>
    </lineage>
</organism>
<protein>
    <submittedName>
        <fullName evidence="5">Major facilitator superfamily MFS_1</fullName>
    </submittedName>
</protein>
<dbReference type="PANTHER" id="PTHR23521">
    <property type="entry name" value="TRANSPORTER MFS SUPERFAMILY"/>
    <property type="match status" value="1"/>
</dbReference>
<evidence type="ECO:0000313" key="5">
    <source>
        <dbReference type="EMBL" id="ACB34422.1"/>
    </source>
</evidence>
<gene>
    <name evidence="5" type="ordered locus">Lcho_2156</name>
</gene>
<name>B1Y2T0_LEPCP</name>
<dbReference type="RefSeq" id="WP_012347182.1">
    <property type="nucleotide sequence ID" value="NC_010524.1"/>
</dbReference>
<dbReference type="OrthoDB" id="9781976at2"/>
<feature type="transmembrane region" description="Helical" evidence="4">
    <location>
        <begin position="221"/>
        <end position="238"/>
    </location>
</feature>
<dbReference type="STRING" id="395495.Lcho_2156"/>
<feature type="transmembrane region" description="Helical" evidence="4">
    <location>
        <begin position="365"/>
        <end position="384"/>
    </location>
</feature>
<sequence precursor="true">MKNPVPVIVIAQLLGTSLWFSANSAAEDLRQAWGLSLADIGTLTNAVQVGFIVGTLGFALTGLADRHPASRIFAVCATLGALCNAAFALWAQGLESAVPLRFAVGLCLAGVYPLGMKLVVSWVPQRAGAALAQLVGMLTLGTALPHGMRFASTGLSWQATILVSSALALLAAALIGRLGDGPHLKRQAGAPPLRLGKVFEAFSVPAFRASALGYFGHMWEVYAFWTLVPALLVLGGLATPGSAALSGLAFLVIGFGAVGCQLGGWWSQRVGSARVAATALAASALCCALFPWTDGWWSAARIALLLAWGAAVAADSPHFSALSARACAPEIVGSALALQNSIGFAITLVSIQLGTAWVDGWGARIAWLLLPGPLLGLIGLRSLWWPRAVRA</sequence>
<keyword evidence="6" id="KW-1185">Reference proteome</keyword>
<feature type="transmembrane region" description="Helical" evidence="4">
    <location>
        <begin position="156"/>
        <end position="176"/>
    </location>
</feature>
<accession>B1Y2T0</accession>
<proteinExistence type="predicted"/>
<keyword evidence="1 4" id="KW-0812">Transmembrane</keyword>
<dbReference type="Pfam" id="PF07690">
    <property type="entry name" value="MFS_1"/>
    <property type="match status" value="1"/>
</dbReference>
<feature type="transmembrane region" description="Helical" evidence="4">
    <location>
        <begin position="298"/>
        <end position="319"/>
    </location>
</feature>
<dbReference type="Gene3D" id="1.20.1250.20">
    <property type="entry name" value="MFS general substrate transporter like domains"/>
    <property type="match status" value="1"/>
</dbReference>
<evidence type="ECO:0000313" key="6">
    <source>
        <dbReference type="Proteomes" id="UP000001693"/>
    </source>
</evidence>
<reference evidence="5 6" key="1">
    <citation type="submission" date="2008-03" db="EMBL/GenBank/DDBJ databases">
        <title>Complete sequence of Leptothrix cholodnii SP-6.</title>
        <authorList>
            <consortium name="US DOE Joint Genome Institute"/>
            <person name="Copeland A."/>
            <person name="Lucas S."/>
            <person name="Lapidus A."/>
            <person name="Glavina del Rio T."/>
            <person name="Dalin E."/>
            <person name="Tice H."/>
            <person name="Bruce D."/>
            <person name="Goodwin L."/>
            <person name="Pitluck S."/>
            <person name="Chertkov O."/>
            <person name="Brettin T."/>
            <person name="Detter J.C."/>
            <person name="Han C."/>
            <person name="Kuske C.R."/>
            <person name="Schmutz J."/>
            <person name="Larimer F."/>
            <person name="Land M."/>
            <person name="Hauser L."/>
            <person name="Kyrpides N."/>
            <person name="Lykidis A."/>
            <person name="Emerson D."/>
            <person name="Richardson P."/>
        </authorList>
    </citation>
    <scope>NUCLEOTIDE SEQUENCE [LARGE SCALE GENOMIC DNA]</scope>
    <source>
        <strain evidence="6">ATCC 51168 / LMG 8142 / SP-6</strain>
    </source>
</reference>